<dbReference type="InterPro" id="IPR036388">
    <property type="entry name" value="WH-like_DNA-bd_sf"/>
</dbReference>
<evidence type="ECO:0000256" key="2">
    <source>
        <dbReference type="ARBA" id="ARBA00023125"/>
    </source>
</evidence>
<dbReference type="PANTHER" id="PTHR42756:SF1">
    <property type="entry name" value="TRANSCRIPTIONAL REPRESSOR OF EMRAB OPERON"/>
    <property type="match status" value="1"/>
</dbReference>
<dbReference type="OrthoDB" id="9808725at2"/>
<dbReference type="SMART" id="SM00347">
    <property type="entry name" value="HTH_MARR"/>
    <property type="match status" value="1"/>
</dbReference>
<dbReference type="PATRIC" id="fig|1357400.3.peg.1643"/>
<accession>V8C7N2</accession>
<evidence type="ECO:0000256" key="3">
    <source>
        <dbReference type="ARBA" id="ARBA00023163"/>
    </source>
</evidence>
<sequence>MPKKNNEGFIHLGFLSRQISLMLYDELSEIYADFELDSRCAGILFMGLEDSFSQTHIASLARTDKNTIGVMIDLLQEKGLLERRQNPNNRKENLIVLTKSGQQIALSLQKKIAKKQKEILAFMTDERYSAFCRDLLEVYSVLKIKQTH</sequence>
<dbReference type="Gene3D" id="1.10.10.10">
    <property type="entry name" value="Winged helix-like DNA-binding domain superfamily/Winged helix DNA-binding domain"/>
    <property type="match status" value="1"/>
</dbReference>
<dbReference type="SUPFAM" id="SSF46785">
    <property type="entry name" value="Winged helix' DNA-binding domain"/>
    <property type="match status" value="1"/>
</dbReference>
<evidence type="ECO:0000256" key="1">
    <source>
        <dbReference type="ARBA" id="ARBA00023015"/>
    </source>
</evidence>
<protein>
    <recommendedName>
        <fullName evidence="4">HTH marR-type domain-containing protein</fullName>
    </recommendedName>
</protein>
<dbReference type="EMBL" id="AZJI01000005">
    <property type="protein sequence ID" value="ETD23418.1"/>
    <property type="molecule type" value="Genomic_DNA"/>
</dbReference>
<evidence type="ECO:0000313" key="5">
    <source>
        <dbReference type="EMBL" id="ETD23418.1"/>
    </source>
</evidence>
<dbReference type="RefSeq" id="WP_023927955.1">
    <property type="nucleotide sequence ID" value="NZ_KI669454.1"/>
</dbReference>
<keyword evidence="1" id="KW-0805">Transcription regulation</keyword>
<keyword evidence="6" id="KW-1185">Reference proteome</keyword>
<dbReference type="GO" id="GO:0003677">
    <property type="term" value="F:DNA binding"/>
    <property type="evidence" value="ECO:0007669"/>
    <property type="project" value="UniProtKB-KW"/>
</dbReference>
<dbReference type="eggNOG" id="COG1846">
    <property type="taxonomic scope" value="Bacteria"/>
</dbReference>
<dbReference type="AlphaFoldDB" id="V8C7N2"/>
<dbReference type="Pfam" id="PF01047">
    <property type="entry name" value="MarR"/>
    <property type="match status" value="1"/>
</dbReference>
<dbReference type="PANTHER" id="PTHR42756">
    <property type="entry name" value="TRANSCRIPTIONAL REGULATOR, MARR"/>
    <property type="match status" value="1"/>
</dbReference>
<keyword evidence="3" id="KW-0804">Transcription</keyword>
<reference evidence="5 6" key="1">
    <citation type="journal article" date="2014" name="Genome Announc.">
        <title>Draft genome sequences of six enterohepatic helicobacter species isolated from humans and one from rhesus macaques.</title>
        <authorList>
            <person name="Shen Z."/>
            <person name="Sheh A."/>
            <person name="Young S.K."/>
            <person name="Abouelliel A."/>
            <person name="Ward D.V."/>
            <person name="Earl A.M."/>
            <person name="Fox J.G."/>
        </authorList>
    </citation>
    <scope>NUCLEOTIDE SEQUENCE [LARGE SCALE GENOMIC DNA]</scope>
    <source>
        <strain evidence="5 6">MIT 99-5501</strain>
    </source>
</reference>
<name>V8C7N2_9HELI</name>
<proteinExistence type="predicted"/>
<dbReference type="InterPro" id="IPR000835">
    <property type="entry name" value="HTH_MarR-typ"/>
</dbReference>
<comment type="caution">
    <text evidence="5">The sequence shown here is derived from an EMBL/GenBank/DDBJ whole genome shotgun (WGS) entry which is preliminary data.</text>
</comment>
<feature type="domain" description="HTH marR-type" evidence="4">
    <location>
        <begin position="5"/>
        <end position="140"/>
    </location>
</feature>
<dbReference type="HOGENOM" id="CLU_1756323_0_0_7"/>
<organism evidence="5 6">
    <name type="scientific">Helicobacter macacae MIT 99-5501</name>
    <dbReference type="NCBI Taxonomy" id="1357400"/>
    <lineage>
        <taxon>Bacteria</taxon>
        <taxon>Pseudomonadati</taxon>
        <taxon>Campylobacterota</taxon>
        <taxon>Epsilonproteobacteria</taxon>
        <taxon>Campylobacterales</taxon>
        <taxon>Helicobacteraceae</taxon>
        <taxon>Helicobacter</taxon>
    </lineage>
</organism>
<dbReference type="PROSITE" id="PS50995">
    <property type="entry name" value="HTH_MARR_2"/>
    <property type="match status" value="1"/>
</dbReference>
<evidence type="ECO:0000259" key="4">
    <source>
        <dbReference type="PROSITE" id="PS50995"/>
    </source>
</evidence>
<evidence type="ECO:0000313" key="6">
    <source>
        <dbReference type="Proteomes" id="UP000018731"/>
    </source>
</evidence>
<dbReference type="Proteomes" id="UP000018731">
    <property type="component" value="Unassembled WGS sequence"/>
</dbReference>
<dbReference type="InterPro" id="IPR036390">
    <property type="entry name" value="WH_DNA-bd_sf"/>
</dbReference>
<keyword evidence="2" id="KW-0238">DNA-binding</keyword>
<gene>
    <name evidence="5" type="ORF">HMPREF2086_01220</name>
</gene>
<dbReference type="STRING" id="1357400.HMPREF2086_01220"/>
<dbReference type="GO" id="GO:0003700">
    <property type="term" value="F:DNA-binding transcription factor activity"/>
    <property type="evidence" value="ECO:0007669"/>
    <property type="project" value="InterPro"/>
</dbReference>